<keyword evidence="3" id="KW-1185">Reference proteome</keyword>
<evidence type="ECO:0000313" key="2">
    <source>
        <dbReference type="EMBL" id="KAK0156999.1"/>
    </source>
</evidence>
<sequence length="275" mass="31144">MLEVEDYNRRHGIADDDEIFRSLSVEDKKAAQEYVRIEIRGKLNSVVPILLGTLTQKSVALIMKHRRDARVHKNNPYVFGLKNSPNSMVFNHLRATDLMRTFSEKCGAENPELLRGTILRKHFATKCSQLEMKESEISRVAQYMGHQRGVHEDVYVQGKRQDILSVSKVLKIAENKATKHTDNCNSNNFAQNTTVETTMNESSMITDGDNTENSYSNIRADHEISDVDGNSSGKSQNISSSSDSSYRSQKKRRPPAKTITLIPVENLKQDGLKMR</sequence>
<dbReference type="EMBL" id="JAQQBR010002561">
    <property type="protein sequence ID" value="KAK0156999.1"/>
    <property type="molecule type" value="Genomic_DNA"/>
</dbReference>
<dbReference type="GO" id="GO:0015074">
    <property type="term" value="P:DNA integration"/>
    <property type="evidence" value="ECO:0007669"/>
    <property type="project" value="InterPro"/>
</dbReference>
<protein>
    <submittedName>
        <fullName evidence="2">Uncharacterized protein</fullName>
    </submittedName>
</protein>
<dbReference type="Proteomes" id="UP001168972">
    <property type="component" value="Unassembled WGS sequence"/>
</dbReference>
<accession>A0AA39C322</accession>
<dbReference type="PANTHER" id="PTHR33480">
    <property type="entry name" value="SET DOMAIN-CONTAINING PROTEIN-RELATED"/>
    <property type="match status" value="1"/>
</dbReference>
<gene>
    <name evidence="2" type="ORF">PV327_011468</name>
</gene>
<dbReference type="AlphaFoldDB" id="A0AA39C322"/>
<feature type="region of interest" description="Disordered" evidence="1">
    <location>
        <begin position="180"/>
        <end position="259"/>
    </location>
</feature>
<comment type="caution">
    <text evidence="2">The sequence shown here is derived from an EMBL/GenBank/DDBJ whole genome shotgun (WGS) entry which is preliminary data.</text>
</comment>
<evidence type="ECO:0000256" key="1">
    <source>
        <dbReference type="SAM" id="MobiDB-lite"/>
    </source>
</evidence>
<dbReference type="Gene3D" id="1.10.443.10">
    <property type="entry name" value="Intergrase catalytic core"/>
    <property type="match status" value="1"/>
</dbReference>
<organism evidence="2 3">
    <name type="scientific">Microctonus hyperodae</name>
    <name type="common">Parasitoid wasp</name>
    <dbReference type="NCBI Taxonomy" id="165561"/>
    <lineage>
        <taxon>Eukaryota</taxon>
        <taxon>Metazoa</taxon>
        <taxon>Ecdysozoa</taxon>
        <taxon>Arthropoda</taxon>
        <taxon>Hexapoda</taxon>
        <taxon>Insecta</taxon>
        <taxon>Pterygota</taxon>
        <taxon>Neoptera</taxon>
        <taxon>Endopterygota</taxon>
        <taxon>Hymenoptera</taxon>
        <taxon>Apocrita</taxon>
        <taxon>Ichneumonoidea</taxon>
        <taxon>Braconidae</taxon>
        <taxon>Euphorinae</taxon>
        <taxon>Microctonus</taxon>
    </lineage>
</organism>
<name>A0AA39C322_MICHY</name>
<dbReference type="GO" id="GO:0006310">
    <property type="term" value="P:DNA recombination"/>
    <property type="evidence" value="ECO:0007669"/>
    <property type="project" value="InterPro"/>
</dbReference>
<feature type="compositionally biased region" description="Low complexity" evidence="1">
    <location>
        <begin position="231"/>
        <end position="247"/>
    </location>
</feature>
<dbReference type="InterPro" id="IPR013762">
    <property type="entry name" value="Integrase-like_cat_sf"/>
</dbReference>
<evidence type="ECO:0000313" key="3">
    <source>
        <dbReference type="Proteomes" id="UP001168972"/>
    </source>
</evidence>
<proteinExistence type="predicted"/>
<reference evidence="2" key="1">
    <citation type="journal article" date="2023" name="bioRxiv">
        <title>Scaffold-level genome assemblies of two parasitoid biocontrol wasps reveal the parthenogenesis mechanism and an associated novel virus.</title>
        <authorList>
            <person name="Inwood S."/>
            <person name="Skelly J."/>
            <person name="Guhlin J."/>
            <person name="Harrop T."/>
            <person name="Goldson S."/>
            <person name="Dearden P."/>
        </authorList>
    </citation>
    <scope>NUCLEOTIDE SEQUENCE</scope>
    <source>
        <strain evidence="2">Lincoln</strain>
        <tissue evidence="2">Whole body</tissue>
    </source>
</reference>
<reference evidence="2" key="2">
    <citation type="submission" date="2023-03" db="EMBL/GenBank/DDBJ databases">
        <authorList>
            <person name="Inwood S.N."/>
            <person name="Skelly J.G."/>
            <person name="Guhlin J."/>
            <person name="Harrop T.W.R."/>
            <person name="Goldson S.G."/>
            <person name="Dearden P.K."/>
        </authorList>
    </citation>
    <scope>NUCLEOTIDE SEQUENCE</scope>
    <source>
        <strain evidence="2">Lincoln</strain>
        <tissue evidence="2">Whole body</tissue>
    </source>
</reference>
<feature type="compositionally biased region" description="Polar residues" evidence="1">
    <location>
        <begin position="183"/>
        <end position="205"/>
    </location>
</feature>
<dbReference type="GO" id="GO:0003677">
    <property type="term" value="F:DNA binding"/>
    <property type="evidence" value="ECO:0007669"/>
    <property type="project" value="InterPro"/>
</dbReference>